<dbReference type="RefSeq" id="WP_137332219.1">
    <property type="nucleotide sequence ID" value="NZ_CP040077.1"/>
</dbReference>
<evidence type="ECO:0000313" key="3">
    <source>
        <dbReference type="Proteomes" id="UP000298656"/>
    </source>
</evidence>
<dbReference type="Pfam" id="PF10048">
    <property type="entry name" value="DUF2282"/>
    <property type="match status" value="1"/>
</dbReference>
<evidence type="ECO:0000256" key="1">
    <source>
        <dbReference type="SAM" id="SignalP"/>
    </source>
</evidence>
<gene>
    <name evidence="2" type="ORF">FAZ95_09535</name>
</gene>
<feature type="signal peptide" evidence="1">
    <location>
        <begin position="1"/>
        <end position="24"/>
    </location>
</feature>
<proteinExistence type="predicted"/>
<sequence length="85" mass="8942">MESRFRQQALLAVVLASVAATAAAATQDDEKEKKVQCFGVAKAGQNDCGNGTHSCSGLAKVDNDKFDFKFVPRGTCDKMGGVVDS</sequence>
<feature type="chain" id="PRO_5020444535" evidence="1">
    <location>
        <begin position="25"/>
        <end position="85"/>
    </location>
</feature>
<accession>A0A4P8IN26</accession>
<evidence type="ECO:0000313" key="2">
    <source>
        <dbReference type="EMBL" id="QCP49391.1"/>
    </source>
</evidence>
<dbReference type="AlphaFoldDB" id="A0A4P8IN26"/>
<name>A0A4P8IN26_9BURK</name>
<keyword evidence="3" id="KW-1185">Reference proteome</keyword>
<dbReference type="InterPro" id="IPR018740">
    <property type="entry name" value="DUF2282_membr"/>
</dbReference>
<dbReference type="Proteomes" id="UP000298656">
    <property type="component" value="Chromosome 1"/>
</dbReference>
<dbReference type="EMBL" id="CP040077">
    <property type="protein sequence ID" value="QCP49391.1"/>
    <property type="molecule type" value="Genomic_DNA"/>
</dbReference>
<reference evidence="2 3" key="1">
    <citation type="submission" date="2019-05" db="EMBL/GenBank/DDBJ databases">
        <title>Burkholderia sp. DHOD12, isolated from subtropical forest soil.</title>
        <authorList>
            <person name="Gao Z.-H."/>
            <person name="Qiu L.-H."/>
        </authorList>
    </citation>
    <scope>NUCLEOTIDE SEQUENCE [LARGE SCALE GENOMIC DNA]</scope>
    <source>
        <strain evidence="2 3">DHOD12</strain>
    </source>
</reference>
<keyword evidence="1" id="KW-0732">Signal</keyword>
<protein>
    <submittedName>
        <fullName evidence="2">DUF2282 domain-containing protein</fullName>
    </submittedName>
</protein>
<dbReference type="KEGG" id="tvl:FAZ95_09535"/>
<dbReference type="OrthoDB" id="1551288at2"/>
<organism evidence="2 3">
    <name type="scientific">Trinickia violacea</name>
    <dbReference type="NCBI Taxonomy" id="2571746"/>
    <lineage>
        <taxon>Bacteria</taxon>
        <taxon>Pseudomonadati</taxon>
        <taxon>Pseudomonadota</taxon>
        <taxon>Betaproteobacteria</taxon>
        <taxon>Burkholderiales</taxon>
        <taxon>Burkholderiaceae</taxon>
        <taxon>Trinickia</taxon>
    </lineage>
</organism>